<evidence type="ECO:0000313" key="3">
    <source>
        <dbReference type="EMBL" id="KGO67089.1"/>
    </source>
</evidence>
<name>A0A0A2KH10_PENIT</name>
<feature type="region of interest" description="Disordered" evidence="1">
    <location>
        <begin position="1"/>
        <end position="29"/>
    </location>
</feature>
<accession>A0A0A2KH10</accession>
<dbReference type="Pfam" id="PF22980">
    <property type="entry name" value="Myb_DNA-bind_8"/>
    <property type="match status" value="1"/>
</dbReference>
<evidence type="ECO:0000256" key="1">
    <source>
        <dbReference type="SAM" id="MobiDB-lite"/>
    </source>
</evidence>
<feature type="region of interest" description="Disordered" evidence="1">
    <location>
        <begin position="90"/>
        <end position="111"/>
    </location>
</feature>
<gene>
    <name evidence="3" type="ORF">PITC_019950</name>
</gene>
<proteinExistence type="predicted"/>
<dbReference type="HOGENOM" id="CLU_2159273_0_0_1"/>
<sequence length="111" mass="12437">MVSNRVSKTQAEKNAVAKPVTKRAKLAPEASREVLEERLEFVLTCIKETGIKIDYAAVGRYYGISTNAAYMRFKRAEGHVFKLVSVREAAEKGDEAQKDNNDPETTEDEEV</sequence>
<feature type="domain" description="Myb-like DNA-binding" evidence="2">
    <location>
        <begin position="36"/>
        <end position="75"/>
    </location>
</feature>
<organism evidence="3 4">
    <name type="scientific">Penicillium italicum</name>
    <name type="common">Blue mold</name>
    <dbReference type="NCBI Taxonomy" id="40296"/>
    <lineage>
        <taxon>Eukaryota</taxon>
        <taxon>Fungi</taxon>
        <taxon>Dikarya</taxon>
        <taxon>Ascomycota</taxon>
        <taxon>Pezizomycotina</taxon>
        <taxon>Eurotiomycetes</taxon>
        <taxon>Eurotiomycetidae</taxon>
        <taxon>Eurotiales</taxon>
        <taxon>Aspergillaceae</taxon>
        <taxon>Penicillium</taxon>
    </lineage>
</organism>
<dbReference type="Proteomes" id="UP000030104">
    <property type="component" value="Unassembled WGS sequence"/>
</dbReference>
<dbReference type="AlphaFoldDB" id="A0A0A2KH10"/>
<comment type="caution">
    <text evidence="3">The sequence shown here is derived from an EMBL/GenBank/DDBJ whole genome shotgun (WGS) entry which is preliminary data.</text>
</comment>
<dbReference type="EMBL" id="JQGA01001317">
    <property type="protein sequence ID" value="KGO67089.1"/>
    <property type="molecule type" value="Genomic_DNA"/>
</dbReference>
<dbReference type="InterPro" id="IPR054505">
    <property type="entry name" value="Myb_DNA-bind_8"/>
</dbReference>
<dbReference type="PhylomeDB" id="A0A0A2KH10"/>
<evidence type="ECO:0000259" key="2">
    <source>
        <dbReference type="Pfam" id="PF22980"/>
    </source>
</evidence>
<dbReference type="STRING" id="40296.A0A0A2KH10"/>
<keyword evidence="4" id="KW-1185">Reference proteome</keyword>
<dbReference type="OMA" id="CIKVTGM"/>
<evidence type="ECO:0000313" key="4">
    <source>
        <dbReference type="Proteomes" id="UP000030104"/>
    </source>
</evidence>
<feature type="compositionally biased region" description="Basic and acidic residues" evidence="1">
    <location>
        <begin position="90"/>
        <end position="101"/>
    </location>
</feature>
<reference evidence="3 4" key="1">
    <citation type="journal article" date="2015" name="Mol. Plant Microbe Interact.">
        <title>Genome, transcriptome, and functional analyses of Penicillium expansum provide new insights into secondary metabolism and pathogenicity.</title>
        <authorList>
            <person name="Ballester A.R."/>
            <person name="Marcet-Houben M."/>
            <person name="Levin E."/>
            <person name="Sela N."/>
            <person name="Selma-Lazaro C."/>
            <person name="Carmona L."/>
            <person name="Wisniewski M."/>
            <person name="Droby S."/>
            <person name="Gonzalez-Candelas L."/>
            <person name="Gabaldon T."/>
        </authorList>
    </citation>
    <scope>NUCLEOTIDE SEQUENCE [LARGE SCALE GENOMIC DNA]</scope>
    <source>
        <strain evidence="3 4">PHI-1</strain>
    </source>
</reference>
<feature type="compositionally biased region" description="Acidic residues" evidence="1">
    <location>
        <begin position="102"/>
        <end position="111"/>
    </location>
</feature>
<dbReference type="OrthoDB" id="4350568at2759"/>
<protein>
    <recommendedName>
        <fullName evidence="2">Myb-like DNA-binding domain-containing protein</fullName>
    </recommendedName>
</protein>